<dbReference type="EMBL" id="SLZV01000007">
    <property type="protein sequence ID" value="TCS68679.1"/>
    <property type="molecule type" value="Genomic_DNA"/>
</dbReference>
<dbReference type="SMART" id="SM00728">
    <property type="entry name" value="ChW"/>
    <property type="match status" value="9"/>
</dbReference>
<dbReference type="Proteomes" id="UP000702954">
    <property type="component" value="Unassembled WGS sequence"/>
</dbReference>
<feature type="domain" description="Mannosyl-glycoprotein endo-beta-N-acetylglucosamidase-like" evidence="4">
    <location>
        <begin position="280"/>
        <end position="417"/>
    </location>
</feature>
<evidence type="ECO:0000313" key="8">
    <source>
        <dbReference type="Proteomes" id="UP000702954"/>
    </source>
</evidence>
<evidence type="ECO:0000256" key="3">
    <source>
        <dbReference type="SAM" id="SignalP"/>
    </source>
</evidence>
<feature type="compositionally biased region" description="Polar residues" evidence="2">
    <location>
        <begin position="68"/>
        <end position="77"/>
    </location>
</feature>
<feature type="compositionally biased region" description="Acidic residues" evidence="2">
    <location>
        <begin position="48"/>
        <end position="61"/>
    </location>
</feature>
<evidence type="ECO:0000313" key="6">
    <source>
        <dbReference type="EMBL" id="TCS68679.1"/>
    </source>
</evidence>
<dbReference type="GO" id="GO:0004040">
    <property type="term" value="F:amidase activity"/>
    <property type="evidence" value="ECO:0007669"/>
    <property type="project" value="InterPro"/>
</dbReference>
<protein>
    <submittedName>
        <fullName evidence="6">Uncharacterized protein YjdB</fullName>
    </submittedName>
</protein>
<feature type="region of interest" description="Disordered" evidence="2">
    <location>
        <begin position="518"/>
        <end position="540"/>
    </location>
</feature>
<gene>
    <name evidence="6" type="ORF">EDD74_10770</name>
    <name evidence="5" type="ORF">FAEUMB_16370</name>
</gene>
<dbReference type="InterPro" id="IPR006637">
    <property type="entry name" value="ChW"/>
</dbReference>
<dbReference type="SMART" id="SM00047">
    <property type="entry name" value="LYZ2"/>
    <property type="match status" value="1"/>
</dbReference>
<feature type="compositionally biased region" description="Low complexity" evidence="2">
    <location>
        <begin position="29"/>
        <end position="44"/>
    </location>
</feature>
<dbReference type="PANTHER" id="PTHR33308:SF9">
    <property type="entry name" value="PEPTIDOGLYCAN HYDROLASE FLGJ"/>
    <property type="match status" value="1"/>
</dbReference>
<evidence type="ECO:0000256" key="1">
    <source>
        <dbReference type="ARBA" id="ARBA00022801"/>
    </source>
</evidence>
<keyword evidence="1" id="KW-0378">Hydrolase</keyword>
<comment type="caution">
    <text evidence="6">The sequence shown here is derived from an EMBL/GenBank/DDBJ whole genome shotgun (WGS) entry which is preliminary data.</text>
</comment>
<dbReference type="RefSeq" id="WP_116441667.1">
    <property type="nucleotide sequence ID" value="NZ_BHEO01000008.1"/>
</dbReference>
<evidence type="ECO:0000313" key="7">
    <source>
        <dbReference type="Proteomes" id="UP000294613"/>
    </source>
</evidence>
<dbReference type="Pfam" id="PF01832">
    <property type="entry name" value="Glucosaminidase"/>
    <property type="match status" value="1"/>
</dbReference>
<dbReference type="InterPro" id="IPR051056">
    <property type="entry name" value="Glycosyl_Hydrolase_73"/>
</dbReference>
<keyword evidence="3" id="KW-0732">Signal</keyword>
<dbReference type="PANTHER" id="PTHR33308">
    <property type="entry name" value="PEPTIDOGLYCAN HYDROLASE FLGJ"/>
    <property type="match status" value="1"/>
</dbReference>
<feature type="region of interest" description="Disordered" evidence="2">
    <location>
        <begin position="29"/>
        <end position="77"/>
    </location>
</feature>
<keyword evidence="8" id="KW-1185">Reference proteome</keyword>
<dbReference type="InterPro" id="IPR002901">
    <property type="entry name" value="MGlyc_endo_b_GlcNAc-like_dom"/>
</dbReference>
<feature type="signal peptide" evidence="3">
    <location>
        <begin position="1"/>
        <end position="28"/>
    </location>
</feature>
<dbReference type="Gene3D" id="1.10.530.10">
    <property type="match status" value="1"/>
</dbReference>
<reference evidence="6 7" key="2">
    <citation type="submission" date="2019-03" db="EMBL/GenBank/DDBJ databases">
        <title>Genomic Encyclopedia of Type Strains, Phase IV (KMG-IV): sequencing the most valuable type-strain genomes for metagenomic binning, comparative biology and taxonomic classification.</title>
        <authorList>
            <person name="Goeker M."/>
        </authorList>
    </citation>
    <scope>NUCLEOTIDE SEQUENCE [LARGE SCALE GENOMIC DNA]</scope>
    <source>
        <strain evidence="6 7">DSM 103426</strain>
    </source>
</reference>
<evidence type="ECO:0000313" key="5">
    <source>
        <dbReference type="EMBL" id="GBU05096.1"/>
    </source>
</evidence>
<dbReference type="Pfam" id="PF07538">
    <property type="entry name" value="ChW"/>
    <property type="match status" value="9"/>
</dbReference>
<dbReference type="EMBL" id="BHEO01000008">
    <property type="protein sequence ID" value="GBU05096.1"/>
    <property type="molecule type" value="Genomic_DNA"/>
</dbReference>
<dbReference type="Proteomes" id="UP000294613">
    <property type="component" value="Unassembled WGS sequence"/>
</dbReference>
<accession>A0A4R3JRV4</accession>
<organism evidence="6 7">
    <name type="scientific">Faecalimonas umbilicata</name>
    <dbReference type="NCBI Taxonomy" id="1912855"/>
    <lineage>
        <taxon>Bacteria</taxon>
        <taxon>Bacillati</taxon>
        <taxon>Bacillota</taxon>
        <taxon>Clostridia</taxon>
        <taxon>Lachnospirales</taxon>
        <taxon>Lachnospiraceae</taxon>
        <taxon>Faecalimonas</taxon>
    </lineage>
</organism>
<name>A0A4R3JRV4_9FIRM</name>
<sequence length="1000" mass="107639">MKKTKRKVAAFLLAVGMSLTSIPMSAYAQEVQEPSNQEQESQEVVQEEKEEQAESVEEQETVEFQGENPESNQTITSMDLDGNVTEVVIEDGTVDSYAAEKARIGGGQIVNFNTGSGGVTEYIEEGTNTSGYTHGSYGADAAYLGTSGGKVRFMLSGVIGLVDANKVQVVSAAAAQSVSYYAVTGGRLIHYITINVNKSSYASVLDNGAAPSYLSEGTKYYSYDGHYFYPESAFQQMLEDYKNGNRSRSVNASAPYYNYYQYLPFRSTTNYGSDLNAMINARVTASSKMRDLGNSFINAQNTYGINALLAVGVAANESAWGSSWIAQNKNNLFGLNAIDTSPGQSADYFASPTQCVNEFTETFLSKGYMNPQDWRYFGGFLGNKASGVNVKYASDPYWGEKAANVAWSLDKANGNRDAGKYTIGVKDTLSNQHTDLNVRQERSASATKVYSTGTQSSHAFILLEQNPTSGFYKIQSDPVLNGSRSGIHSGSGRYDFTNMYAYVSSDYITKVSIGNGDSGNSNSGNGNSGGNNGGTSVDPVSVPEALKNVISYSAHVQDIGWQDAVSNGVMAGTNGRNLPMEAIKIQTSGVAGLGVKYSTHTRDLGWLEYVSDGSVGGTTGQAKPIEAIKIELTGEKAADYDIYYRVHVQNFGWLDWADNGTAAGSQGYAYHIEAIQIAVLPKWSSAPGKTDTPFQVKSVDLQYRAHVSEIGWQEYVGNGTLAGTVGKNLPVEALQIAVKNAGNLGIKYSAHVRDIGWQDYVKDGQTAGTTGRALSVEALKIQLTGSAAANYDIYYRTHVQNLGWLDWAKNGAASGSAGYAYHVESLQIIIMPKGSAAPGKTANAFQEKGIEIQYQSHVQDIGWQNWVKNGELSGTTGQAKAIEAMHISLVNATAGGNIEYRAHVQDIGWQGWVKNGAQTGTTGRALPMEAVNIRLTGALSEKYDIYYRTHCRDFGWLGWAKNGESAGSEGYAKNIEAIEIKLVKKGEQGPSGGGTAFKKK</sequence>
<reference evidence="5 8" key="1">
    <citation type="journal article" date="2018" name="Int. J. Syst. Evol. Microbiol.">
        <title>Draft Genome Sequence of Faecalimonas umbilicata JCM 30896T, an Acetate-Producing Bacterium Isolated from Human Feces.</title>
        <authorList>
            <person name="Sakamoto M."/>
            <person name="Ikeyama N."/>
            <person name="Yuki M."/>
            <person name="Ohkuma M."/>
        </authorList>
    </citation>
    <scope>NUCLEOTIDE SEQUENCE [LARGE SCALE GENOMIC DNA]</scope>
    <source>
        <strain evidence="5 8">EGH7</strain>
    </source>
</reference>
<proteinExistence type="predicted"/>
<dbReference type="AlphaFoldDB" id="A0A4R3JRV4"/>
<evidence type="ECO:0000259" key="4">
    <source>
        <dbReference type="SMART" id="SM00047"/>
    </source>
</evidence>
<evidence type="ECO:0000256" key="2">
    <source>
        <dbReference type="SAM" id="MobiDB-lite"/>
    </source>
</evidence>
<feature type="chain" id="PRO_5020808082" evidence="3">
    <location>
        <begin position="29"/>
        <end position="1000"/>
    </location>
</feature>